<dbReference type="Proteomes" id="UP000069935">
    <property type="component" value="Chromosome 2"/>
</dbReference>
<dbReference type="InterPro" id="IPR050272">
    <property type="entry name" value="Isochorismatase-like_hydrls"/>
</dbReference>
<evidence type="ECO:0000259" key="2">
    <source>
        <dbReference type="Pfam" id="PF00857"/>
    </source>
</evidence>
<keyword evidence="4" id="KW-1185">Reference proteome</keyword>
<dbReference type="RefSeq" id="WP_045582826.1">
    <property type="nucleotide sequence ID" value="NZ_CP012402.1"/>
</dbReference>
<reference evidence="4" key="1">
    <citation type="submission" date="2015-08" db="EMBL/GenBank/DDBJ databases">
        <title>Complete Genome Sequence of Azospirillum thiophilum BV-S.</title>
        <authorList>
            <person name="Fomenkov A."/>
            <person name="Vincze T."/>
            <person name="Grabovich M."/>
            <person name="Dubinina G."/>
            <person name="Orlova M."/>
            <person name="Belousova E."/>
            <person name="Roberts R.J."/>
        </authorList>
    </citation>
    <scope>NUCLEOTIDE SEQUENCE [LARGE SCALE GENOMIC DNA]</scope>
    <source>
        <strain evidence="4">BV-S</strain>
    </source>
</reference>
<keyword evidence="1" id="KW-0378">Hydrolase</keyword>
<dbReference type="InterPro" id="IPR036380">
    <property type="entry name" value="Isochorismatase-like_sf"/>
</dbReference>
<dbReference type="AlphaFoldDB" id="A0AAC8ZUW2"/>
<accession>A0AAC8ZUW2</accession>
<dbReference type="PANTHER" id="PTHR43540">
    <property type="entry name" value="PEROXYUREIDOACRYLATE/UREIDOACRYLATE AMIDOHYDROLASE-RELATED"/>
    <property type="match status" value="1"/>
</dbReference>
<dbReference type="Pfam" id="PF00857">
    <property type="entry name" value="Isochorismatase"/>
    <property type="match status" value="1"/>
</dbReference>
<name>A0AAC8ZUW2_9PROT</name>
<evidence type="ECO:0000313" key="4">
    <source>
        <dbReference type="Proteomes" id="UP000069935"/>
    </source>
</evidence>
<proteinExistence type="predicted"/>
<sequence length="217" mass="23061">MFSVTEDLKDNYSGVFQNRIGFGRKAAVLSIDFIDFYTKPGAPFFGQGVVDAVEASVPLYAAARRAGLPVIYTKVVYDKAGSEGGMFVKKIPALRAFTADNPLAGFDARVTPEPEDIVLVKHHSSAFFGTPLSTMLRVLECDTVIVTGCSTSGCVRATAVDGVSHGFRVIVPAECVGDRHPAPHEAALFDMNAKYGDVLPVAEVMAHVEAQPAAVPA</sequence>
<dbReference type="InterPro" id="IPR000868">
    <property type="entry name" value="Isochorismatase-like_dom"/>
</dbReference>
<dbReference type="KEGG" id="ati:AL072_18570"/>
<dbReference type="SUPFAM" id="SSF52499">
    <property type="entry name" value="Isochorismatase-like hydrolases"/>
    <property type="match status" value="1"/>
</dbReference>
<evidence type="ECO:0000256" key="1">
    <source>
        <dbReference type="ARBA" id="ARBA00022801"/>
    </source>
</evidence>
<reference evidence="3 4" key="2">
    <citation type="journal article" date="2016" name="Genome Announc.">
        <title>Complete Genome Sequence of a Strain of Azospirillum thiophilum Isolated from a Sulfide Spring.</title>
        <authorList>
            <person name="Fomenkov A."/>
            <person name="Vincze T."/>
            <person name="Grabovich M."/>
            <person name="Anton B.P."/>
            <person name="Dubinina G."/>
            <person name="Orlova M."/>
            <person name="Belousova E."/>
            <person name="Roberts R.J."/>
        </authorList>
    </citation>
    <scope>NUCLEOTIDE SEQUENCE [LARGE SCALE GENOMIC DNA]</scope>
    <source>
        <strain evidence="3 4">BV-S</strain>
    </source>
</reference>
<organism evidence="3 4">
    <name type="scientific">Azospirillum thiophilum</name>
    <dbReference type="NCBI Taxonomy" id="528244"/>
    <lineage>
        <taxon>Bacteria</taxon>
        <taxon>Pseudomonadati</taxon>
        <taxon>Pseudomonadota</taxon>
        <taxon>Alphaproteobacteria</taxon>
        <taxon>Rhodospirillales</taxon>
        <taxon>Azospirillaceae</taxon>
        <taxon>Azospirillum</taxon>
    </lineage>
</organism>
<gene>
    <name evidence="3" type="ORF">AL072_18570</name>
</gene>
<evidence type="ECO:0000313" key="3">
    <source>
        <dbReference type="EMBL" id="ALG72953.1"/>
    </source>
</evidence>
<protein>
    <submittedName>
        <fullName evidence="3">Isochorismatase</fullName>
    </submittedName>
</protein>
<dbReference type="PANTHER" id="PTHR43540:SF1">
    <property type="entry name" value="ISOCHORISMATASE HYDROLASE"/>
    <property type="match status" value="1"/>
</dbReference>
<feature type="domain" description="Isochorismatase-like" evidence="2">
    <location>
        <begin position="27"/>
        <end position="202"/>
    </location>
</feature>
<dbReference type="GO" id="GO:0016787">
    <property type="term" value="F:hydrolase activity"/>
    <property type="evidence" value="ECO:0007669"/>
    <property type="project" value="UniProtKB-KW"/>
</dbReference>
<dbReference type="EMBL" id="CP012402">
    <property type="protein sequence ID" value="ALG72953.1"/>
    <property type="molecule type" value="Genomic_DNA"/>
</dbReference>
<dbReference type="Gene3D" id="3.40.50.850">
    <property type="entry name" value="Isochorismatase-like"/>
    <property type="match status" value="1"/>
</dbReference>